<dbReference type="EMBL" id="BAABFT010000023">
    <property type="protein sequence ID" value="GAA4339596.1"/>
    <property type="molecule type" value="Genomic_DNA"/>
</dbReference>
<organism evidence="1 2">
    <name type="scientific">Mucilaginibacter gynuensis</name>
    <dbReference type="NCBI Taxonomy" id="1302236"/>
    <lineage>
        <taxon>Bacteria</taxon>
        <taxon>Pseudomonadati</taxon>
        <taxon>Bacteroidota</taxon>
        <taxon>Sphingobacteriia</taxon>
        <taxon>Sphingobacteriales</taxon>
        <taxon>Sphingobacteriaceae</taxon>
        <taxon>Mucilaginibacter</taxon>
    </lineage>
</organism>
<dbReference type="Proteomes" id="UP001500582">
    <property type="component" value="Unassembled WGS sequence"/>
</dbReference>
<gene>
    <name evidence="1" type="ORF">GCM10023149_50390</name>
</gene>
<name>A0ABP8HHW0_9SPHI</name>
<accession>A0ABP8HHW0</accession>
<protein>
    <submittedName>
        <fullName evidence="1">Nucleoid-associated protein</fullName>
    </submittedName>
</protein>
<dbReference type="RefSeq" id="WP_345213992.1">
    <property type="nucleotide sequence ID" value="NZ_BAABFT010000023.1"/>
</dbReference>
<keyword evidence="2" id="KW-1185">Reference proteome</keyword>
<evidence type="ECO:0000313" key="2">
    <source>
        <dbReference type="Proteomes" id="UP001500582"/>
    </source>
</evidence>
<sequence length="352" mass="41184">MITFFEASLDSISVHHVGNQSQNEMYSLSEHPLELKDELIPRLLMQYFLTPFEKSNEVYHLMHNSGDANLNEIYHFATQAFEDKSKFHDSSEKIAKQLYSISNHPKIKSGELYVAYFSQVQIEGELLDAIGIFKSETKETYLKVFPDKGGFSMDYEENAININKLDKGCLIFNVEKENGYKVAVVDKTNGNQDTAIYWKDDFLQLKIRNDNFNQTNNTLSIYKNFVTQKLDDEFELSKADKIDLLNRSMKYFKEKETFDMDEFAGEVIGNPEAIESFKNYKQQYVEEFEMPIHDSFEISTNAVKKQAKDYKTVLKLDKNFHIYIHGDKELIQRGVDEDKGMNFYKVYFKEEH</sequence>
<proteinExistence type="predicted"/>
<evidence type="ECO:0000313" key="1">
    <source>
        <dbReference type="EMBL" id="GAA4339596.1"/>
    </source>
</evidence>
<comment type="caution">
    <text evidence="1">The sequence shown here is derived from an EMBL/GenBank/DDBJ whole genome shotgun (WGS) entry which is preliminary data.</text>
</comment>
<reference evidence="2" key="1">
    <citation type="journal article" date="2019" name="Int. J. Syst. Evol. Microbiol.">
        <title>The Global Catalogue of Microorganisms (GCM) 10K type strain sequencing project: providing services to taxonomists for standard genome sequencing and annotation.</title>
        <authorList>
            <consortium name="The Broad Institute Genomics Platform"/>
            <consortium name="The Broad Institute Genome Sequencing Center for Infectious Disease"/>
            <person name="Wu L."/>
            <person name="Ma J."/>
        </authorList>
    </citation>
    <scope>NUCLEOTIDE SEQUENCE [LARGE SCALE GENOMIC DNA]</scope>
    <source>
        <strain evidence="2">JCM 17705</strain>
    </source>
</reference>